<dbReference type="PANTHER" id="PTHR33269">
    <property type="entry name" value="NADH-UBIQUINONE OXIDOREDUCTASE CHAIN 6"/>
    <property type="match status" value="1"/>
</dbReference>
<evidence type="ECO:0000313" key="3">
    <source>
        <dbReference type="Proteomes" id="UP000070163"/>
    </source>
</evidence>
<sequence length="158" mass="17226">MIDLLVFSVLSITTIVFSLLVVLQPTLIYSAISLGFLGMANAALFMLLGFPFVGLFHLTVYIGAAVVFILLAATMFKRAPPVEFKVRSLAIIIAFLLAFSLAVVFWSYSEVPLSPGSFSLKNLSNLFVEDYWFPLLVTALALVTTLVEGITLARREAG</sequence>
<dbReference type="EMBL" id="LHXJ01000136">
    <property type="protein sequence ID" value="KXA88652.1"/>
    <property type="molecule type" value="Genomic_DNA"/>
</dbReference>
<proteinExistence type="predicted"/>
<dbReference type="PANTHER" id="PTHR33269:SF17">
    <property type="entry name" value="NADH-UBIQUINONE OXIDOREDUCTASE CHAIN 6"/>
    <property type="match status" value="1"/>
</dbReference>
<dbReference type="InterPro" id="IPR042106">
    <property type="entry name" value="Nuo/plastoQ_OxRdtase_6_NuoJ"/>
</dbReference>
<evidence type="ECO:0000256" key="1">
    <source>
        <dbReference type="SAM" id="Phobius"/>
    </source>
</evidence>
<feature type="transmembrane region" description="Helical" evidence="1">
    <location>
        <begin position="6"/>
        <end position="23"/>
    </location>
</feature>
<gene>
    <name evidence="2" type="ORF">AKJ57_06535</name>
</gene>
<evidence type="ECO:0008006" key="4">
    <source>
        <dbReference type="Google" id="ProtNLM"/>
    </source>
</evidence>
<name>A0A133U388_9EURY</name>
<dbReference type="Proteomes" id="UP000070163">
    <property type="component" value="Unassembled WGS sequence"/>
</dbReference>
<keyword evidence="1" id="KW-0812">Transmembrane</keyword>
<dbReference type="AlphaFoldDB" id="A0A133U388"/>
<dbReference type="Gene3D" id="1.20.120.1200">
    <property type="entry name" value="NADH-ubiquinone/plastoquinone oxidoreductase chain 6, subunit NuoJ"/>
    <property type="match status" value="1"/>
</dbReference>
<feature type="transmembrane region" description="Helical" evidence="1">
    <location>
        <begin position="131"/>
        <end position="153"/>
    </location>
</feature>
<comment type="caution">
    <text evidence="2">The sequence shown here is derived from an EMBL/GenBank/DDBJ whole genome shotgun (WGS) entry which is preliminary data.</text>
</comment>
<reference evidence="2 3" key="1">
    <citation type="journal article" date="2016" name="Sci. Rep.">
        <title>Metabolic traits of an uncultured archaeal lineage -MSBL1- from brine pools of the Red Sea.</title>
        <authorList>
            <person name="Mwirichia R."/>
            <person name="Alam I."/>
            <person name="Rashid M."/>
            <person name="Vinu M."/>
            <person name="Ba-Alawi W."/>
            <person name="Anthony Kamau A."/>
            <person name="Kamanda Ngugi D."/>
            <person name="Goker M."/>
            <person name="Klenk H.P."/>
            <person name="Bajic V."/>
            <person name="Stingl U."/>
        </authorList>
    </citation>
    <scope>NUCLEOTIDE SEQUENCE [LARGE SCALE GENOMIC DNA]</scope>
    <source>
        <strain evidence="2">SCGC-AAA259A05</strain>
    </source>
</reference>
<feature type="transmembrane region" description="Helical" evidence="1">
    <location>
        <begin position="58"/>
        <end position="76"/>
    </location>
</feature>
<evidence type="ECO:0000313" key="2">
    <source>
        <dbReference type="EMBL" id="KXA88652.1"/>
    </source>
</evidence>
<feature type="transmembrane region" description="Helical" evidence="1">
    <location>
        <begin position="30"/>
        <end position="52"/>
    </location>
</feature>
<accession>A0A133U388</accession>
<keyword evidence="1" id="KW-0472">Membrane</keyword>
<protein>
    <recommendedName>
        <fullName evidence="4">NADH-quinone oxidoreductase subunit J</fullName>
    </recommendedName>
</protein>
<organism evidence="2 3">
    <name type="scientific">candidate division MSBL1 archaeon SCGC-AAA259A05</name>
    <dbReference type="NCBI Taxonomy" id="1698259"/>
    <lineage>
        <taxon>Archaea</taxon>
        <taxon>Methanobacteriati</taxon>
        <taxon>Methanobacteriota</taxon>
        <taxon>candidate division MSBL1</taxon>
    </lineage>
</organism>
<dbReference type="GO" id="GO:0008137">
    <property type="term" value="F:NADH dehydrogenase (ubiquinone) activity"/>
    <property type="evidence" value="ECO:0007669"/>
    <property type="project" value="InterPro"/>
</dbReference>
<feature type="transmembrane region" description="Helical" evidence="1">
    <location>
        <begin position="88"/>
        <end position="108"/>
    </location>
</feature>
<keyword evidence="1" id="KW-1133">Transmembrane helix</keyword>
<keyword evidence="3" id="KW-1185">Reference proteome</keyword>
<dbReference type="Pfam" id="PF00499">
    <property type="entry name" value="Oxidored_q3"/>
    <property type="match status" value="1"/>
</dbReference>
<dbReference type="InterPro" id="IPR001457">
    <property type="entry name" value="NADH_UbQ/plastoQ_OxRdtase_su6"/>
</dbReference>